<accession>M1V6V5</accession>
<dbReference type="InterPro" id="IPR036286">
    <property type="entry name" value="LexA/Signal_pep-like_sf"/>
</dbReference>
<dbReference type="GO" id="GO:0004252">
    <property type="term" value="F:serine-type endopeptidase activity"/>
    <property type="evidence" value="ECO:0007669"/>
    <property type="project" value="InterPro"/>
</dbReference>
<feature type="domain" description="Peptidase S26" evidence="12">
    <location>
        <begin position="15"/>
        <end position="108"/>
    </location>
</feature>
<dbReference type="InterPro" id="IPR037730">
    <property type="entry name" value="IMP2"/>
</dbReference>
<sequence>MTFSSRFFRQLIRGVSYVPVVYVVHDLVGTIVPVRGASMQPTLNPGAAAGELPPGQVSGSQDVVLVSRLLRAVWNVRRGDIVVLRSPDAGPQKRLVKRVAALEGDRVYNHRTGKFVEVPPGHCWLVGDNRTVSRDSASHYGPVPLGLLEGRAVAVIWPPRRWQVLATSPSTGLWLDTRNSEGDQLPAKKQVLAKSATTK</sequence>
<evidence type="ECO:0000256" key="8">
    <source>
        <dbReference type="ARBA" id="ARBA00022989"/>
    </source>
</evidence>
<dbReference type="GeneID" id="16996966"/>
<dbReference type="InterPro" id="IPR000223">
    <property type="entry name" value="Pept_S26A_signal_pept_1"/>
</dbReference>
<dbReference type="eggNOG" id="KOG1568">
    <property type="taxonomic scope" value="Eukaryota"/>
</dbReference>
<keyword evidence="8" id="KW-1133">Transmembrane helix</keyword>
<dbReference type="InterPro" id="IPR019533">
    <property type="entry name" value="Peptidase_S26"/>
</dbReference>
<feature type="active site" evidence="11">
    <location>
        <position position="97"/>
    </location>
</feature>
<dbReference type="CDD" id="cd06530">
    <property type="entry name" value="S26_SPase_I"/>
    <property type="match status" value="1"/>
</dbReference>
<evidence type="ECO:0000256" key="1">
    <source>
        <dbReference type="ARBA" id="ARBA00004434"/>
    </source>
</evidence>
<dbReference type="STRING" id="280699.M1V6V5"/>
<keyword evidence="4" id="KW-0645">Protease</keyword>
<reference evidence="13 14" key="2">
    <citation type="journal article" date="2007" name="BMC Biol.">
        <title>A 100%-complete sequence reveals unusually simple genomic features in the hot-spring red alga Cyanidioschyzon merolae.</title>
        <authorList>
            <person name="Nozaki H."/>
            <person name="Takano H."/>
            <person name="Misumi O."/>
            <person name="Terasawa K."/>
            <person name="Matsuzaki M."/>
            <person name="Maruyama S."/>
            <person name="Nishida K."/>
            <person name="Yagisawa F."/>
            <person name="Yoshida Y."/>
            <person name="Fujiwara T."/>
            <person name="Takio S."/>
            <person name="Tamura K."/>
            <person name="Chung S.J."/>
            <person name="Nakamura S."/>
            <person name="Kuroiwa H."/>
            <person name="Tanaka K."/>
            <person name="Sato N."/>
            <person name="Kuroiwa T."/>
        </authorList>
    </citation>
    <scope>NUCLEOTIDE SEQUENCE [LARGE SCALE GENOMIC DNA]</scope>
    <source>
        <strain evidence="13 14">10D</strain>
    </source>
</reference>
<evidence type="ECO:0000256" key="9">
    <source>
        <dbReference type="ARBA" id="ARBA00023128"/>
    </source>
</evidence>
<evidence type="ECO:0000313" key="14">
    <source>
        <dbReference type="Proteomes" id="UP000007014"/>
    </source>
</evidence>
<feature type="domain" description="Peptidase S26" evidence="12">
    <location>
        <begin position="116"/>
        <end position="157"/>
    </location>
</feature>
<dbReference type="OMA" id="STHWFWE"/>
<comment type="subcellular location">
    <subcellularLocation>
        <location evidence="1">Mitochondrion inner membrane</location>
        <topology evidence="1">Single-pass membrane protein</topology>
    </subcellularLocation>
</comment>
<evidence type="ECO:0000256" key="11">
    <source>
        <dbReference type="PIRSR" id="PIRSR600223-1"/>
    </source>
</evidence>
<evidence type="ECO:0000313" key="13">
    <source>
        <dbReference type="EMBL" id="BAM82540.1"/>
    </source>
</evidence>
<keyword evidence="14" id="KW-1185">Reference proteome</keyword>
<dbReference type="GO" id="GO:0006465">
    <property type="term" value="P:signal peptide processing"/>
    <property type="evidence" value="ECO:0007669"/>
    <property type="project" value="InterPro"/>
</dbReference>
<dbReference type="RefSeq" id="XP_005538576.1">
    <property type="nucleotide sequence ID" value="XM_005538519.1"/>
</dbReference>
<feature type="active site" evidence="11">
    <location>
        <position position="38"/>
    </location>
</feature>
<protein>
    <recommendedName>
        <fullName evidence="3">Mitochondrial inner membrane protease subunit 2</fullName>
    </recommendedName>
</protein>
<dbReference type="KEGG" id="cme:CYME_CMR333C"/>
<dbReference type="Gene3D" id="2.10.109.10">
    <property type="entry name" value="Umud Fragment, subunit A"/>
    <property type="match status" value="1"/>
</dbReference>
<dbReference type="PROSITE" id="PS00501">
    <property type="entry name" value="SPASE_I_1"/>
    <property type="match status" value="1"/>
</dbReference>
<dbReference type="SUPFAM" id="SSF51306">
    <property type="entry name" value="LexA/Signal peptidase"/>
    <property type="match status" value="1"/>
</dbReference>
<evidence type="ECO:0000259" key="12">
    <source>
        <dbReference type="Pfam" id="PF10502"/>
    </source>
</evidence>
<comment type="similarity">
    <text evidence="2">Belongs to the peptidase S26 family. IMP2 subfamily.</text>
</comment>
<organism evidence="13 14">
    <name type="scientific">Cyanidioschyzon merolae (strain NIES-3377 / 10D)</name>
    <name type="common">Unicellular red alga</name>
    <dbReference type="NCBI Taxonomy" id="280699"/>
    <lineage>
        <taxon>Eukaryota</taxon>
        <taxon>Rhodophyta</taxon>
        <taxon>Bangiophyceae</taxon>
        <taxon>Cyanidiales</taxon>
        <taxon>Cyanidiaceae</taxon>
        <taxon>Cyanidioschyzon</taxon>
    </lineage>
</organism>
<name>M1V6V5_CYAM1</name>
<evidence type="ECO:0000256" key="4">
    <source>
        <dbReference type="ARBA" id="ARBA00022670"/>
    </source>
</evidence>
<evidence type="ECO:0000256" key="6">
    <source>
        <dbReference type="ARBA" id="ARBA00022792"/>
    </source>
</evidence>
<dbReference type="GO" id="GO:0042720">
    <property type="term" value="C:mitochondrial inner membrane peptidase complex"/>
    <property type="evidence" value="ECO:0007669"/>
    <property type="project" value="InterPro"/>
</dbReference>
<dbReference type="PRINTS" id="PR00727">
    <property type="entry name" value="LEADERPTASE"/>
</dbReference>
<evidence type="ECO:0000256" key="7">
    <source>
        <dbReference type="ARBA" id="ARBA00022801"/>
    </source>
</evidence>
<evidence type="ECO:0000256" key="3">
    <source>
        <dbReference type="ARBA" id="ARBA00013650"/>
    </source>
</evidence>
<reference evidence="13 14" key="1">
    <citation type="journal article" date="2004" name="Nature">
        <title>Genome sequence of the ultrasmall unicellular red alga Cyanidioschyzon merolae 10D.</title>
        <authorList>
            <person name="Matsuzaki M."/>
            <person name="Misumi O."/>
            <person name="Shin-i T."/>
            <person name="Maruyama S."/>
            <person name="Takahara M."/>
            <person name="Miyagishima S."/>
            <person name="Mori T."/>
            <person name="Nishida K."/>
            <person name="Yagisawa F."/>
            <person name="Nishida K."/>
            <person name="Yoshida Y."/>
            <person name="Nishimura Y."/>
            <person name="Nakao S."/>
            <person name="Kobayashi T."/>
            <person name="Momoyama Y."/>
            <person name="Higashiyama T."/>
            <person name="Minoda A."/>
            <person name="Sano M."/>
            <person name="Nomoto H."/>
            <person name="Oishi K."/>
            <person name="Hayashi H."/>
            <person name="Ohta F."/>
            <person name="Nishizaka S."/>
            <person name="Haga S."/>
            <person name="Miura S."/>
            <person name="Morishita T."/>
            <person name="Kabeya Y."/>
            <person name="Terasawa K."/>
            <person name="Suzuki Y."/>
            <person name="Ishii Y."/>
            <person name="Asakawa S."/>
            <person name="Takano H."/>
            <person name="Ohta N."/>
            <person name="Kuroiwa H."/>
            <person name="Tanaka K."/>
            <person name="Shimizu N."/>
            <person name="Sugano S."/>
            <person name="Sato N."/>
            <person name="Nozaki H."/>
            <person name="Ogasawara N."/>
            <person name="Kohara Y."/>
            <person name="Kuroiwa T."/>
        </authorList>
    </citation>
    <scope>NUCLEOTIDE SEQUENCE [LARGE SCALE GENOMIC DNA]</scope>
    <source>
        <strain evidence="13 14">10D</strain>
    </source>
</reference>
<dbReference type="OrthoDB" id="4554at2759"/>
<keyword evidence="10" id="KW-0472">Membrane</keyword>
<keyword evidence="5" id="KW-0812">Transmembrane</keyword>
<dbReference type="HOGENOM" id="CLU_028723_4_1_1"/>
<proteinExistence type="inferred from homology"/>
<evidence type="ECO:0000256" key="5">
    <source>
        <dbReference type="ARBA" id="ARBA00022692"/>
    </source>
</evidence>
<keyword evidence="7" id="KW-0378">Hydrolase</keyword>
<gene>
    <name evidence="13" type="ORF">CYME_CMR333C</name>
</gene>
<evidence type="ECO:0000256" key="10">
    <source>
        <dbReference type="ARBA" id="ARBA00023136"/>
    </source>
</evidence>
<dbReference type="GO" id="GO:0006627">
    <property type="term" value="P:protein processing involved in protein targeting to mitochondrion"/>
    <property type="evidence" value="ECO:0007669"/>
    <property type="project" value="InterPro"/>
</dbReference>
<keyword evidence="6" id="KW-0999">Mitochondrion inner membrane</keyword>
<evidence type="ECO:0000256" key="2">
    <source>
        <dbReference type="ARBA" id="ARBA00007066"/>
    </source>
</evidence>
<dbReference type="PANTHER" id="PTHR46041">
    <property type="entry name" value="MITOCHONDRIAL INNER MEMBRANE PROTEASE SUBUNIT 2"/>
    <property type="match status" value="1"/>
</dbReference>
<dbReference type="PANTHER" id="PTHR46041:SF2">
    <property type="entry name" value="MITOCHONDRIAL INNER MEMBRANE PROTEASE SUBUNIT 2"/>
    <property type="match status" value="1"/>
</dbReference>
<dbReference type="EMBL" id="AP006500">
    <property type="protein sequence ID" value="BAM82540.1"/>
    <property type="molecule type" value="Genomic_DNA"/>
</dbReference>
<dbReference type="Pfam" id="PF10502">
    <property type="entry name" value="Peptidase_S26"/>
    <property type="match status" value="2"/>
</dbReference>
<keyword evidence="9" id="KW-0496">Mitochondrion</keyword>
<dbReference type="Gramene" id="CMR333CT">
    <property type="protein sequence ID" value="CMR333CT"/>
    <property type="gene ID" value="CMR333C"/>
</dbReference>
<dbReference type="AlphaFoldDB" id="M1V6V5"/>
<dbReference type="InterPro" id="IPR019756">
    <property type="entry name" value="Pept_S26A_signal_pept_1_Ser-AS"/>
</dbReference>
<dbReference type="Proteomes" id="UP000007014">
    <property type="component" value="Chromosome 18"/>
</dbReference>